<comment type="caution">
    <text evidence="2">The sequence shown here is derived from an EMBL/GenBank/DDBJ whole genome shotgun (WGS) entry which is preliminary data.</text>
</comment>
<sequence>HSSFISFIIGSVSEFFGYSQVTGSSLLLTSLLGIGVTYFVVKYLKEKL</sequence>
<feature type="transmembrane region" description="Helical" evidence="1">
    <location>
        <begin position="21"/>
        <end position="41"/>
    </location>
</feature>
<reference evidence="2" key="1">
    <citation type="journal article" date="2014" name="Front. Microbiol.">
        <title>High frequency of phylogenetically diverse reductive dehalogenase-homologous genes in deep subseafloor sedimentary metagenomes.</title>
        <authorList>
            <person name="Kawai M."/>
            <person name="Futagami T."/>
            <person name="Toyoda A."/>
            <person name="Takaki Y."/>
            <person name="Nishi S."/>
            <person name="Hori S."/>
            <person name="Arai W."/>
            <person name="Tsubouchi T."/>
            <person name="Morono Y."/>
            <person name="Uchiyama I."/>
            <person name="Ito T."/>
            <person name="Fujiyama A."/>
            <person name="Inagaki F."/>
            <person name="Takami H."/>
        </authorList>
    </citation>
    <scope>NUCLEOTIDE SEQUENCE</scope>
    <source>
        <strain evidence="2">Expedition CK06-06</strain>
    </source>
</reference>
<dbReference type="EMBL" id="BART01011048">
    <property type="protein sequence ID" value="GAG80106.1"/>
    <property type="molecule type" value="Genomic_DNA"/>
</dbReference>
<keyword evidence="1" id="KW-0812">Transmembrane</keyword>
<evidence type="ECO:0000313" key="2">
    <source>
        <dbReference type="EMBL" id="GAG80106.1"/>
    </source>
</evidence>
<keyword evidence="1" id="KW-1133">Transmembrane helix</keyword>
<proteinExistence type="predicted"/>
<feature type="non-terminal residue" evidence="2">
    <location>
        <position position="1"/>
    </location>
</feature>
<accession>X1C6R7</accession>
<evidence type="ECO:0000256" key="1">
    <source>
        <dbReference type="SAM" id="Phobius"/>
    </source>
</evidence>
<name>X1C6R7_9ZZZZ</name>
<organism evidence="2">
    <name type="scientific">marine sediment metagenome</name>
    <dbReference type="NCBI Taxonomy" id="412755"/>
    <lineage>
        <taxon>unclassified sequences</taxon>
        <taxon>metagenomes</taxon>
        <taxon>ecological metagenomes</taxon>
    </lineage>
</organism>
<keyword evidence="1" id="KW-0472">Membrane</keyword>
<gene>
    <name evidence="2" type="ORF">S01H4_23725</name>
</gene>
<protein>
    <submittedName>
        <fullName evidence="2">Uncharacterized protein</fullName>
    </submittedName>
</protein>
<dbReference type="AlphaFoldDB" id="X1C6R7"/>